<reference evidence="7 8" key="1">
    <citation type="submission" date="2020-06" db="EMBL/GenBank/DDBJ databases">
        <authorList>
            <person name="Li R."/>
            <person name="Bekaert M."/>
        </authorList>
    </citation>
    <scope>NUCLEOTIDE SEQUENCE [LARGE SCALE GENOMIC DNA]</scope>
    <source>
        <strain evidence="8">wild</strain>
    </source>
</reference>
<dbReference type="PANTHER" id="PTHR46730:SF1">
    <property type="entry name" value="PLAT DOMAIN-CONTAINING PROTEIN"/>
    <property type="match status" value="1"/>
</dbReference>
<evidence type="ECO:0000256" key="1">
    <source>
        <dbReference type="ARBA" id="ARBA00004370"/>
    </source>
</evidence>
<proteinExistence type="predicted"/>
<keyword evidence="8" id="KW-1185">Reference proteome</keyword>
<keyword evidence="3" id="KW-0677">Repeat</keyword>
<dbReference type="PANTHER" id="PTHR46730">
    <property type="entry name" value="POLYCYSTIN-1"/>
    <property type="match status" value="1"/>
</dbReference>
<dbReference type="InterPro" id="IPR002859">
    <property type="entry name" value="PKD/REJ-like"/>
</dbReference>
<evidence type="ECO:0000256" key="2">
    <source>
        <dbReference type="ARBA" id="ARBA00022692"/>
    </source>
</evidence>
<dbReference type="Pfam" id="PF02010">
    <property type="entry name" value="REJ"/>
    <property type="match status" value="1"/>
</dbReference>
<evidence type="ECO:0000256" key="3">
    <source>
        <dbReference type="ARBA" id="ARBA00022737"/>
    </source>
</evidence>
<protein>
    <recommendedName>
        <fullName evidence="6">PKD/REJ-like domain-containing protein</fullName>
    </recommendedName>
</protein>
<evidence type="ECO:0000259" key="6">
    <source>
        <dbReference type="Pfam" id="PF02010"/>
    </source>
</evidence>
<evidence type="ECO:0000256" key="4">
    <source>
        <dbReference type="ARBA" id="ARBA00022989"/>
    </source>
</evidence>
<evidence type="ECO:0000313" key="7">
    <source>
        <dbReference type="EMBL" id="CAC5412250.1"/>
    </source>
</evidence>
<gene>
    <name evidence="7" type="ORF">MCOR_45250</name>
</gene>
<organism evidence="7 8">
    <name type="scientific">Mytilus coruscus</name>
    <name type="common">Sea mussel</name>
    <dbReference type="NCBI Taxonomy" id="42192"/>
    <lineage>
        <taxon>Eukaryota</taxon>
        <taxon>Metazoa</taxon>
        <taxon>Spiralia</taxon>
        <taxon>Lophotrochozoa</taxon>
        <taxon>Mollusca</taxon>
        <taxon>Bivalvia</taxon>
        <taxon>Autobranchia</taxon>
        <taxon>Pteriomorphia</taxon>
        <taxon>Mytilida</taxon>
        <taxon>Mytiloidea</taxon>
        <taxon>Mytilidae</taxon>
        <taxon>Mytilinae</taxon>
        <taxon>Mytilus</taxon>
    </lineage>
</organism>
<dbReference type="GO" id="GO:0005261">
    <property type="term" value="F:monoatomic cation channel activity"/>
    <property type="evidence" value="ECO:0007669"/>
    <property type="project" value="TreeGrafter"/>
</dbReference>
<feature type="domain" description="PKD/REJ-like" evidence="6">
    <location>
        <begin position="167"/>
        <end position="308"/>
    </location>
</feature>
<evidence type="ECO:0000256" key="5">
    <source>
        <dbReference type="ARBA" id="ARBA00023136"/>
    </source>
</evidence>
<evidence type="ECO:0000313" key="8">
    <source>
        <dbReference type="Proteomes" id="UP000507470"/>
    </source>
</evidence>
<dbReference type="AlphaFoldDB" id="A0A6J8DZP8"/>
<keyword evidence="4" id="KW-1133">Transmembrane helix</keyword>
<name>A0A6J8DZP8_MYTCO</name>
<comment type="subcellular location">
    <subcellularLocation>
        <location evidence="1">Membrane</location>
    </subcellularLocation>
</comment>
<dbReference type="GO" id="GO:0006816">
    <property type="term" value="P:calcium ion transport"/>
    <property type="evidence" value="ECO:0007669"/>
    <property type="project" value="TreeGrafter"/>
</dbReference>
<dbReference type="OrthoDB" id="2121937at2759"/>
<dbReference type="EMBL" id="CACVKT020007992">
    <property type="protein sequence ID" value="CAC5412250.1"/>
    <property type="molecule type" value="Genomic_DNA"/>
</dbReference>
<dbReference type="Proteomes" id="UP000507470">
    <property type="component" value="Unassembled WGS sequence"/>
</dbReference>
<accession>A0A6J8DZP8</accession>
<keyword evidence="2" id="KW-0812">Transmembrane</keyword>
<keyword evidence="5" id="KW-0472">Membrane</keyword>
<dbReference type="GO" id="GO:0005886">
    <property type="term" value="C:plasma membrane"/>
    <property type="evidence" value="ECO:0007669"/>
    <property type="project" value="TreeGrafter"/>
</dbReference>
<sequence length="386" mass="42970">MDTDFKKVDINSARDLLRSVSYVSMIASYIDEVEYEEDRVEACSASVACFKSMADMTSRIIANSVITGRKIFLKTTYHLKHGCSDVNVQQCSWIRRQIAMKEFRMITTPLEKTEPCEKVAVRQKSLFFKISGKLWKSAVEQTSRSAFDYFVQSIEDNRQDAAESVPCTCIISPEEGYSLITEFNITCIANTTGLHDTVLYNVYQTSETGKHNMIYLGHSPDMTYIYLHAGHKKENYTYDISISLDRSHGLQTVGKCTDLAVKVFPMSMYSSGDVTDVITDLIGSDVNSNDSVINNLMDNGDFTGAVNILGGVASSLNDNVNKSSGEESKQIREVIVSSLTKVSVTSLDDLDLVAGVLNSATSISDELTDYTQVYLYRLFQPLPVQI</sequence>